<comment type="caution">
    <text evidence="2">The sequence shown here is derived from an EMBL/GenBank/DDBJ whole genome shotgun (WGS) entry which is preliminary data.</text>
</comment>
<proteinExistence type="predicted"/>
<feature type="domain" description="dATP/dGTP diphosphohydrolase N-terminal" evidence="1">
    <location>
        <begin position="59"/>
        <end position="149"/>
    </location>
</feature>
<organism evidence="2 3">
    <name type="scientific">Candidatus Pullichristensenella stercorigallinarum</name>
    <dbReference type="NCBI Taxonomy" id="2840909"/>
    <lineage>
        <taxon>Bacteria</taxon>
        <taxon>Bacillati</taxon>
        <taxon>Bacillota</taxon>
        <taxon>Clostridia</taxon>
        <taxon>Candidatus Pullichristensenella</taxon>
    </lineage>
</organism>
<sequence>MQITLYTNRCPCCEVLEAALKAASLDFEAVTDTGQMLSMGMTHLPMLSVDGTMIETNAMGGKQSATPYAFHMLPPNAVFAAAEVARQGAEKYSETMLDRNYKRIPAEEHVNHAVQHLFAYLAGDESDDHLSHAILRAMFAYEVDHERERTNGYA</sequence>
<protein>
    <recommendedName>
        <fullName evidence="1">dATP/dGTP diphosphohydrolase N-terminal domain-containing protein</fullName>
    </recommendedName>
</protein>
<dbReference type="AlphaFoldDB" id="A0A9D0ZNW8"/>
<dbReference type="Proteomes" id="UP000824260">
    <property type="component" value="Unassembled WGS sequence"/>
</dbReference>
<dbReference type="InterPro" id="IPR044038">
    <property type="entry name" value="dATP/dGTP_diPOhydrolase_N"/>
</dbReference>
<dbReference type="CDD" id="cd00570">
    <property type="entry name" value="GST_N_family"/>
    <property type="match status" value="1"/>
</dbReference>
<evidence type="ECO:0000313" key="2">
    <source>
        <dbReference type="EMBL" id="HIQ83982.1"/>
    </source>
</evidence>
<dbReference type="Pfam" id="PF18909">
    <property type="entry name" value="dGTP_diPhyd_N"/>
    <property type="match status" value="1"/>
</dbReference>
<evidence type="ECO:0000313" key="3">
    <source>
        <dbReference type="Proteomes" id="UP000824260"/>
    </source>
</evidence>
<accession>A0A9D0ZNW8</accession>
<reference evidence="2" key="1">
    <citation type="submission" date="2020-10" db="EMBL/GenBank/DDBJ databases">
        <authorList>
            <person name="Gilroy R."/>
        </authorList>
    </citation>
    <scope>NUCLEOTIDE SEQUENCE</scope>
    <source>
        <strain evidence="2">ChiSjej6B24-2974</strain>
    </source>
</reference>
<dbReference type="EMBL" id="DVFZ01000120">
    <property type="protein sequence ID" value="HIQ83982.1"/>
    <property type="molecule type" value="Genomic_DNA"/>
</dbReference>
<gene>
    <name evidence="2" type="ORF">IAA52_12890</name>
</gene>
<reference evidence="2" key="2">
    <citation type="journal article" date="2021" name="PeerJ">
        <title>Extensive microbial diversity within the chicken gut microbiome revealed by metagenomics and culture.</title>
        <authorList>
            <person name="Gilroy R."/>
            <person name="Ravi A."/>
            <person name="Getino M."/>
            <person name="Pursley I."/>
            <person name="Horton D.L."/>
            <person name="Alikhan N.F."/>
            <person name="Baker D."/>
            <person name="Gharbi K."/>
            <person name="Hall N."/>
            <person name="Watson M."/>
            <person name="Adriaenssens E.M."/>
            <person name="Foster-Nyarko E."/>
            <person name="Jarju S."/>
            <person name="Secka A."/>
            <person name="Antonio M."/>
            <person name="Oren A."/>
            <person name="Chaudhuri R.R."/>
            <person name="La Ragione R."/>
            <person name="Hildebrand F."/>
            <person name="Pallen M.J."/>
        </authorList>
    </citation>
    <scope>NUCLEOTIDE SEQUENCE</scope>
    <source>
        <strain evidence="2">ChiSjej6B24-2974</strain>
    </source>
</reference>
<evidence type="ECO:0000259" key="1">
    <source>
        <dbReference type="Pfam" id="PF18909"/>
    </source>
</evidence>
<name>A0A9D0ZNW8_9FIRM</name>